<accession>A0AC60A5Q8</accession>
<proteinExistence type="predicted"/>
<evidence type="ECO:0000313" key="2">
    <source>
        <dbReference type="Proteomes" id="UP001162501"/>
    </source>
</evidence>
<evidence type="ECO:0000313" key="1">
    <source>
        <dbReference type="EMBL" id="CAN0544754.1"/>
    </source>
</evidence>
<dbReference type="EMBL" id="OX596090">
    <property type="protein sequence ID" value="CAN0544754.1"/>
    <property type="molecule type" value="Genomic_DNA"/>
</dbReference>
<gene>
    <name evidence="1" type="ORF">MRATA1EN22A_LOCUS25867</name>
</gene>
<protein>
    <submittedName>
        <fullName evidence="1">Uncharacterized protein</fullName>
    </submittedName>
</protein>
<name>A0AC60A5Q8_RANTA</name>
<sequence>MKGSSIYTCSPRPHHAGVRDAPTTLDSGTPPPHWTPGRLGRPRHTGLRDARDARDARATASATLTAGSAGCLGTEPTAPSLPSATRMSNSSERRSHGLLPLPTLALRGHQEMAGERYLLVAVSTSGGPQRTAL</sequence>
<reference evidence="1" key="2">
    <citation type="submission" date="2025-03" db="EMBL/GenBank/DDBJ databases">
        <authorList>
            <consortium name="ELIXIR-Norway"/>
            <consortium name="Elixir Norway"/>
        </authorList>
    </citation>
    <scope>NUCLEOTIDE SEQUENCE</scope>
</reference>
<reference evidence="1" key="1">
    <citation type="submission" date="2023-05" db="EMBL/GenBank/DDBJ databases">
        <authorList>
            <consortium name="ELIXIR-Norway"/>
        </authorList>
    </citation>
    <scope>NUCLEOTIDE SEQUENCE</scope>
</reference>
<organism evidence="1 2">
    <name type="scientific">Rangifer tarandus platyrhynchus</name>
    <name type="common">Svalbard reindeer</name>
    <dbReference type="NCBI Taxonomy" id="3082113"/>
    <lineage>
        <taxon>Eukaryota</taxon>
        <taxon>Metazoa</taxon>
        <taxon>Chordata</taxon>
        <taxon>Craniata</taxon>
        <taxon>Vertebrata</taxon>
        <taxon>Euteleostomi</taxon>
        <taxon>Mammalia</taxon>
        <taxon>Eutheria</taxon>
        <taxon>Laurasiatheria</taxon>
        <taxon>Artiodactyla</taxon>
        <taxon>Ruminantia</taxon>
        <taxon>Pecora</taxon>
        <taxon>Cervidae</taxon>
        <taxon>Odocoileinae</taxon>
        <taxon>Rangifer</taxon>
    </lineage>
</organism>
<dbReference type="Proteomes" id="UP001162501">
    <property type="component" value="Chromosome 6"/>
</dbReference>